<dbReference type="OrthoDB" id="9784339at2"/>
<dbReference type="SUPFAM" id="SSF52788">
    <property type="entry name" value="Phosphotyrosine protein phosphatases I"/>
    <property type="match status" value="1"/>
</dbReference>
<dbReference type="CDD" id="cd16343">
    <property type="entry name" value="LMWPTP"/>
    <property type="match status" value="1"/>
</dbReference>
<name>A0A5B8G0A1_9RHOB</name>
<evidence type="ECO:0000256" key="2">
    <source>
        <dbReference type="ARBA" id="ARBA00013064"/>
    </source>
</evidence>
<evidence type="ECO:0000313" key="7">
    <source>
        <dbReference type="EMBL" id="QDL92469.1"/>
    </source>
</evidence>
<keyword evidence="8" id="KW-1185">Reference proteome</keyword>
<protein>
    <recommendedName>
        <fullName evidence="2">protein-tyrosine-phosphatase</fullName>
        <ecNumber evidence="2">3.1.3.48</ecNumber>
    </recommendedName>
</protein>
<dbReference type="PANTHER" id="PTHR11717">
    <property type="entry name" value="LOW MOLECULAR WEIGHT PROTEIN TYROSINE PHOSPHATASE"/>
    <property type="match status" value="1"/>
</dbReference>
<evidence type="ECO:0000256" key="4">
    <source>
        <dbReference type="ARBA" id="ARBA00022912"/>
    </source>
</evidence>
<dbReference type="PANTHER" id="PTHR11717:SF7">
    <property type="entry name" value="LOW MOLECULAR WEIGHT PHOSPHOTYROSINE PROTEIN PHOSPHATASE"/>
    <property type="match status" value="1"/>
</dbReference>
<dbReference type="Pfam" id="PF01451">
    <property type="entry name" value="LMWPc"/>
    <property type="match status" value="1"/>
</dbReference>
<proteinExistence type="inferred from homology"/>
<evidence type="ECO:0000256" key="1">
    <source>
        <dbReference type="ARBA" id="ARBA00011063"/>
    </source>
</evidence>
<gene>
    <name evidence="7" type="ORF">FDP22_12175</name>
</gene>
<dbReference type="Proteomes" id="UP000305888">
    <property type="component" value="Chromosome"/>
</dbReference>
<dbReference type="GO" id="GO:0004725">
    <property type="term" value="F:protein tyrosine phosphatase activity"/>
    <property type="evidence" value="ECO:0007669"/>
    <property type="project" value="UniProtKB-EC"/>
</dbReference>
<accession>A0A5B8G0A1</accession>
<keyword evidence="3" id="KW-0378">Hydrolase</keyword>
<dbReference type="KEGG" id="ppru:FDP22_12175"/>
<evidence type="ECO:0000256" key="5">
    <source>
        <dbReference type="PIRSR" id="PIRSR617867-1"/>
    </source>
</evidence>
<dbReference type="Gene3D" id="3.40.50.2300">
    <property type="match status" value="1"/>
</dbReference>
<comment type="similarity">
    <text evidence="1">Belongs to the low molecular weight phosphotyrosine protein phosphatase family.</text>
</comment>
<dbReference type="InterPro" id="IPR017867">
    <property type="entry name" value="Tyr_phospatase_low_mol_wt"/>
</dbReference>
<dbReference type="EC" id="3.1.3.48" evidence="2"/>
<dbReference type="InterPro" id="IPR050438">
    <property type="entry name" value="LMW_PTPase"/>
</dbReference>
<dbReference type="PRINTS" id="PR00719">
    <property type="entry name" value="LMWPTPASE"/>
</dbReference>
<dbReference type="EMBL" id="CP040818">
    <property type="protein sequence ID" value="QDL92469.1"/>
    <property type="molecule type" value="Genomic_DNA"/>
</dbReference>
<evidence type="ECO:0000259" key="6">
    <source>
        <dbReference type="SMART" id="SM00226"/>
    </source>
</evidence>
<feature type="active site" evidence="5">
    <location>
        <position position="15"/>
    </location>
</feature>
<evidence type="ECO:0000256" key="3">
    <source>
        <dbReference type="ARBA" id="ARBA00022801"/>
    </source>
</evidence>
<keyword evidence="4" id="KW-0904">Protein phosphatase</keyword>
<reference evidence="7 8" key="1">
    <citation type="submission" date="2019-06" db="EMBL/GenBank/DDBJ databases">
        <title>Genome sequence of Rhodobacteraceae bacterium D4M1.</title>
        <authorList>
            <person name="Cao J."/>
        </authorList>
    </citation>
    <scope>NUCLEOTIDE SEQUENCE [LARGE SCALE GENOMIC DNA]</scope>
    <source>
        <strain evidence="7 8">D4M1</strain>
    </source>
</reference>
<dbReference type="InterPro" id="IPR036196">
    <property type="entry name" value="Ptyr_pPase_sf"/>
</dbReference>
<organism evidence="7 8">
    <name type="scientific">Paroceanicella profunda</name>
    <dbReference type="NCBI Taxonomy" id="2579971"/>
    <lineage>
        <taxon>Bacteria</taxon>
        <taxon>Pseudomonadati</taxon>
        <taxon>Pseudomonadota</taxon>
        <taxon>Alphaproteobacteria</taxon>
        <taxon>Rhodobacterales</taxon>
        <taxon>Paracoccaceae</taxon>
        <taxon>Paroceanicella</taxon>
    </lineage>
</organism>
<sequence>MTTRILFVCLGNICRSPAAQGVMDALLAPGAAEIDSAGIGGWHAGDPPDPRMCAAAAARGIDLSAQRARKVLPEDFARFDLILAMDADNLAALEALRPAGSAAELHRLLDLLPDQPRRDVPDPYYGGASGFDTVLDLVDAACRALATARHLPLRRAAAGP</sequence>
<dbReference type="AlphaFoldDB" id="A0A5B8G0A1"/>
<feature type="active site" description="Proton donor" evidence="5">
    <location>
        <position position="122"/>
    </location>
</feature>
<evidence type="ECO:0000313" key="8">
    <source>
        <dbReference type="Proteomes" id="UP000305888"/>
    </source>
</evidence>
<dbReference type="SMART" id="SM00226">
    <property type="entry name" value="LMWPc"/>
    <property type="match status" value="1"/>
</dbReference>
<feature type="domain" description="Phosphotyrosine protein phosphatase I" evidence="6">
    <location>
        <begin position="3"/>
        <end position="148"/>
    </location>
</feature>
<feature type="active site" description="Nucleophile" evidence="5">
    <location>
        <position position="9"/>
    </location>
</feature>
<dbReference type="InterPro" id="IPR023485">
    <property type="entry name" value="Ptyr_pPase"/>
</dbReference>
<dbReference type="RefSeq" id="WP_138578942.1">
    <property type="nucleotide sequence ID" value="NZ_CP040818.1"/>
</dbReference>